<accession>A0A372JDY7</accession>
<dbReference type="Pfam" id="PF00668">
    <property type="entry name" value="Condensation"/>
    <property type="match status" value="1"/>
</dbReference>
<dbReference type="SUPFAM" id="SSF52777">
    <property type="entry name" value="CoA-dependent acyltransferases"/>
    <property type="match status" value="1"/>
</dbReference>
<evidence type="ECO:0000313" key="2">
    <source>
        <dbReference type="EMBL" id="RFU38016.1"/>
    </source>
</evidence>
<evidence type="ECO:0000313" key="3">
    <source>
        <dbReference type="Proteomes" id="UP000261811"/>
    </source>
</evidence>
<gene>
    <name evidence="2" type="ORF">DZF91_29855</name>
</gene>
<proteinExistence type="predicted"/>
<dbReference type="EMBL" id="QURH01000885">
    <property type="protein sequence ID" value="RFU38016.1"/>
    <property type="molecule type" value="Genomic_DNA"/>
</dbReference>
<evidence type="ECO:0000259" key="1">
    <source>
        <dbReference type="Pfam" id="PF00668"/>
    </source>
</evidence>
<feature type="domain" description="Condensation" evidence="1">
    <location>
        <begin position="11"/>
        <end position="84"/>
    </location>
</feature>
<dbReference type="GO" id="GO:0003824">
    <property type="term" value="F:catalytic activity"/>
    <property type="evidence" value="ECO:0007669"/>
    <property type="project" value="InterPro"/>
</dbReference>
<comment type="caution">
    <text evidence="2">The sequence shown here is derived from an EMBL/GenBank/DDBJ whole genome shotgun (WGS) entry which is preliminary data.</text>
</comment>
<feature type="non-terminal residue" evidence="2">
    <location>
        <position position="123"/>
    </location>
</feature>
<keyword evidence="3" id="KW-1185">Reference proteome</keyword>
<reference evidence="2 3" key="1">
    <citation type="submission" date="2018-08" db="EMBL/GenBank/DDBJ databases">
        <title>Actinomadura jelena sp. nov., a novel Actinomycete isolated from soil in Chad.</title>
        <authorList>
            <person name="Shi L."/>
        </authorList>
    </citation>
    <scope>NUCLEOTIDE SEQUENCE [LARGE SCALE GENOMIC DNA]</scope>
    <source>
        <strain evidence="2 3">NEAU-G17</strain>
    </source>
</reference>
<sequence>MNDELGSGALAPASRTQQGLWYLEGLAAEPSAGTVCRAYALSGALDVPALYAAWRATAERHEALRTRFAESGGVPWQRIEAGCDAPELIDLSGTPEPARSEAVARLLPALAALSPAPAPHGPG</sequence>
<dbReference type="AlphaFoldDB" id="A0A372JDY7"/>
<name>A0A372JDY7_9ACTN</name>
<protein>
    <recommendedName>
        <fullName evidence="1">Condensation domain-containing protein</fullName>
    </recommendedName>
</protein>
<dbReference type="RefSeq" id="WP_147341450.1">
    <property type="nucleotide sequence ID" value="NZ_QURH01000885.1"/>
</dbReference>
<dbReference type="GO" id="GO:0008610">
    <property type="term" value="P:lipid biosynthetic process"/>
    <property type="evidence" value="ECO:0007669"/>
    <property type="project" value="UniProtKB-ARBA"/>
</dbReference>
<dbReference type="InterPro" id="IPR001242">
    <property type="entry name" value="Condensation_dom"/>
</dbReference>
<organism evidence="2 3">
    <name type="scientific">Actinomadura logoneensis</name>
    <dbReference type="NCBI Taxonomy" id="2293572"/>
    <lineage>
        <taxon>Bacteria</taxon>
        <taxon>Bacillati</taxon>
        <taxon>Actinomycetota</taxon>
        <taxon>Actinomycetes</taxon>
        <taxon>Streptosporangiales</taxon>
        <taxon>Thermomonosporaceae</taxon>
        <taxon>Actinomadura</taxon>
    </lineage>
</organism>
<dbReference type="Proteomes" id="UP000261811">
    <property type="component" value="Unassembled WGS sequence"/>
</dbReference>
<dbReference type="Gene3D" id="3.30.559.10">
    <property type="entry name" value="Chloramphenicol acetyltransferase-like domain"/>
    <property type="match status" value="1"/>
</dbReference>
<dbReference type="OrthoDB" id="3447635at2"/>
<dbReference type="InterPro" id="IPR023213">
    <property type="entry name" value="CAT-like_dom_sf"/>
</dbReference>